<evidence type="ECO:0000313" key="11">
    <source>
        <dbReference type="Proteomes" id="UP001589595"/>
    </source>
</evidence>
<feature type="transmembrane region" description="Helical" evidence="8">
    <location>
        <begin position="183"/>
        <end position="202"/>
    </location>
</feature>
<keyword evidence="11" id="KW-1185">Reference proteome</keyword>
<evidence type="ECO:0000313" key="10">
    <source>
        <dbReference type="EMBL" id="MFB9824019.1"/>
    </source>
</evidence>
<feature type="domain" description="ABC3 transporter permease C-terminal" evidence="9">
    <location>
        <begin position="901"/>
        <end position="1012"/>
    </location>
</feature>
<feature type="region of interest" description="Disordered" evidence="7">
    <location>
        <begin position="341"/>
        <end position="371"/>
    </location>
</feature>
<name>A0ABD5MMF5_9EURY</name>
<dbReference type="GeneID" id="67210150"/>
<evidence type="ECO:0000256" key="2">
    <source>
        <dbReference type="ARBA" id="ARBA00022475"/>
    </source>
</evidence>
<organism evidence="10 11">
    <name type="scientific">Halobaculum roseum</name>
    <dbReference type="NCBI Taxonomy" id="2175149"/>
    <lineage>
        <taxon>Archaea</taxon>
        <taxon>Methanobacteriati</taxon>
        <taxon>Methanobacteriota</taxon>
        <taxon>Stenosarchaea group</taxon>
        <taxon>Halobacteria</taxon>
        <taxon>Halobacteriales</taxon>
        <taxon>Haloferacaceae</taxon>
        <taxon>Halobaculum</taxon>
    </lineage>
</organism>
<feature type="transmembrane region" description="Helical" evidence="8">
    <location>
        <begin position="992"/>
        <end position="1017"/>
    </location>
</feature>
<feature type="transmembrane region" description="Helical" evidence="8">
    <location>
        <begin position="15"/>
        <end position="36"/>
    </location>
</feature>
<dbReference type="InterPro" id="IPR013783">
    <property type="entry name" value="Ig-like_fold"/>
</dbReference>
<feature type="transmembrane region" description="Helical" evidence="8">
    <location>
        <begin position="398"/>
        <end position="419"/>
    </location>
</feature>
<evidence type="ECO:0000256" key="5">
    <source>
        <dbReference type="ARBA" id="ARBA00023136"/>
    </source>
</evidence>
<evidence type="ECO:0000256" key="7">
    <source>
        <dbReference type="SAM" id="MobiDB-lite"/>
    </source>
</evidence>
<sequence length="1028" mass="106154">MRDAGLLRRWSRRDWLSVAVVAVTTAFLIGTALLLLSAGSYTATLEEDLSTTATASYHDTATLEEADRTGDRIGVAVASVEVNGTRTRLVGVPPDAPAIIQGASVDWKPARLPHTTDDAGVGPVSYRHTVRIVGADETLDRTVRPAENESVFPGRWYADDPAVADRLGDEGTFVIDPDGGTKGGHATGVALVAALPYLYLGIQDVLRILSLAGVAGAVVVVVVVYNVTQMTVRDRRRTIRVLRSTGADPLRVGGLIAGRATAIAVVGVLAGVILGVAAPPALVAGARTIGLPVTLPTGLTVEKVQKIVALGGLLVAAGASAGVATAIHAVRGPPAMLAGRVRGNRGRRLDRESEDLGSTAGGDTVGPSAPENGSPLGAVGLVIPEPEILDWRTALPTAATLSVFVLIVLLVGGLVGVMAPLTATSTGTIAEPGAIHPLNSRMDADYASSLRAQGVAASPEIIAAQASYGRPYLLRGANYSAFSRVTGAELTEGREPLRPNEAVIGADLARTLDVERGDTITIGGSVSPLVDRVTVVGVFAAPGAMDDQLIVPRATIAPGATGDEDTVHVIRTEAIAADTLEEATASGPQMIVTRVTAPDSATAGEPVSVEVEVQNVGTEGGSRTLEIRTGNRTRTRTVDLAPGETETITVTERWNRTGAYPVSVGPFERTVQVTSETALTLPPEFPDSAPPGETLLVPARTANGTVVPEATVRFGEMTIPVSNDGIATVPLPDEPGEYRVRVSAPNRSAATTTITVTPDAAQEIGARVDIEPTTGTPVTRPNVSVYVANPWGRTLERNLTLVMPNGAEQRSVTLNPGNVSRIRIDPERVGFEGRVDPGTYTFRLFADGELVATARYTVTGTNDATGSASLPSEAGSYASGTGLGTVITRVFGNIQVLFGGMVALAGASTISGTVATFARAVHSRRQTVGVYRSTGATRGQLLSVLVRDAVLVAVPAALLAVVLAAAVALVISELDLLVAFGFRIDLPLASPVIAVAVVGSVLLAALSVCIAAVPFLAAAPSRLIERET</sequence>
<dbReference type="PANTHER" id="PTHR30572:SF4">
    <property type="entry name" value="ABC TRANSPORTER PERMEASE YTRF"/>
    <property type="match status" value="1"/>
</dbReference>
<feature type="transmembrane region" description="Helical" evidence="8">
    <location>
        <begin position="896"/>
        <end position="918"/>
    </location>
</feature>
<evidence type="ECO:0000256" key="8">
    <source>
        <dbReference type="SAM" id="Phobius"/>
    </source>
</evidence>
<dbReference type="AlphaFoldDB" id="A0ABD5MMF5"/>
<dbReference type="PANTHER" id="PTHR30572">
    <property type="entry name" value="MEMBRANE COMPONENT OF TRANSPORTER-RELATED"/>
    <property type="match status" value="1"/>
</dbReference>
<accession>A0ABD5MMF5</accession>
<feature type="transmembrane region" description="Helical" evidence="8">
    <location>
        <begin position="260"/>
        <end position="287"/>
    </location>
</feature>
<evidence type="ECO:0000259" key="9">
    <source>
        <dbReference type="Pfam" id="PF02687"/>
    </source>
</evidence>
<dbReference type="Pfam" id="PF02687">
    <property type="entry name" value="FtsX"/>
    <property type="match status" value="2"/>
</dbReference>
<proteinExistence type="inferred from homology"/>
<protein>
    <submittedName>
        <fullName evidence="10">FtsX-like permease family protein</fullName>
    </submittedName>
</protein>
<feature type="transmembrane region" description="Helical" evidence="8">
    <location>
        <begin position="307"/>
        <end position="330"/>
    </location>
</feature>
<dbReference type="InterPro" id="IPR003838">
    <property type="entry name" value="ABC3_permease_C"/>
</dbReference>
<keyword evidence="4 8" id="KW-1133">Transmembrane helix</keyword>
<feature type="transmembrane region" description="Helical" evidence="8">
    <location>
        <begin position="949"/>
        <end position="972"/>
    </location>
</feature>
<dbReference type="GO" id="GO:0005886">
    <property type="term" value="C:plasma membrane"/>
    <property type="evidence" value="ECO:0007669"/>
    <property type="project" value="UniProtKB-SubCell"/>
</dbReference>
<dbReference type="RefSeq" id="WP_222922800.1">
    <property type="nucleotide sequence ID" value="NZ_CP082286.1"/>
</dbReference>
<comment type="similarity">
    <text evidence="6">Belongs to the ABC-4 integral membrane protein family.</text>
</comment>
<dbReference type="Proteomes" id="UP001589595">
    <property type="component" value="Unassembled WGS sequence"/>
</dbReference>
<evidence type="ECO:0000256" key="6">
    <source>
        <dbReference type="ARBA" id="ARBA00038076"/>
    </source>
</evidence>
<keyword evidence="2" id="KW-1003">Cell membrane</keyword>
<feature type="domain" description="ABC3 transporter permease C-terminal" evidence="9">
    <location>
        <begin position="212"/>
        <end position="334"/>
    </location>
</feature>
<keyword evidence="3 8" id="KW-0812">Transmembrane</keyword>
<dbReference type="EMBL" id="JBHMAJ010000006">
    <property type="protein sequence ID" value="MFB9824019.1"/>
    <property type="molecule type" value="Genomic_DNA"/>
</dbReference>
<gene>
    <name evidence="10" type="ORF">ACFFOL_07525</name>
</gene>
<dbReference type="Gene3D" id="2.60.40.10">
    <property type="entry name" value="Immunoglobulins"/>
    <property type="match status" value="1"/>
</dbReference>
<evidence type="ECO:0000256" key="4">
    <source>
        <dbReference type="ARBA" id="ARBA00022989"/>
    </source>
</evidence>
<evidence type="ECO:0000256" key="3">
    <source>
        <dbReference type="ARBA" id="ARBA00022692"/>
    </source>
</evidence>
<feature type="transmembrane region" description="Helical" evidence="8">
    <location>
        <begin position="208"/>
        <end position="227"/>
    </location>
</feature>
<dbReference type="InterPro" id="IPR050250">
    <property type="entry name" value="Macrolide_Exporter_MacB"/>
</dbReference>
<reference evidence="10" key="1">
    <citation type="submission" date="2024-09" db="EMBL/GenBank/DDBJ databases">
        <authorList>
            <person name="Sun Q."/>
        </authorList>
    </citation>
    <scope>NUCLEOTIDE SEQUENCE [LARGE SCALE GENOMIC DNA]</scope>
    <source>
        <strain evidence="10">JCM 31273</strain>
    </source>
</reference>
<comment type="subcellular location">
    <subcellularLocation>
        <location evidence="1">Cell membrane</location>
        <topology evidence="1">Multi-pass membrane protein</topology>
    </subcellularLocation>
</comment>
<keyword evidence="5 8" id="KW-0472">Membrane</keyword>
<comment type="caution">
    <text evidence="10">The sequence shown here is derived from an EMBL/GenBank/DDBJ whole genome shotgun (WGS) entry which is preliminary data.</text>
</comment>
<evidence type="ECO:0000256" key="1">
    <source>
        <dbReference type="ARBA" id="ARBA00004651"/>
    </source>
</evidence>